<comment type="caution">
    <text evidence="2">The sequence shown here is derived from an EMBL/GenBank/DDBJ whole genome shotgun (WGS) entry which is preliminary data.</text>
</comment>
<evidence type="ECO:0000313" key="2">
    <source>
        <dbReference type="EMBL" id="KAF6823735.1"/>
    </source>
</evidence>
<keyword evidence="3" id="KW-1185">Reference proteome</keyword>
<proteinExistence type="predicted"/>
<gene>
    <name evidence="2" type="ORF">CMUS01_10561</name>
</gene>
<dbReference type="EMBL" id="WIGM01000492">
    <property type="protein sequence ID" value="KAF6823735.1"/>
    <property type="molecule type" value="Genomic_DNA"/>
</dbReference>
<feature type="region of interest" description="Disordered" evidence="1">
    <location>
        <begin position="1"/>
        <end position="50"/>
    </location>
</feature>
<accession>A0A8H6K2V2</accession>
<evidence type="ECO:0000256" key="1">
    <source>
        <dbReference type="SAM" id="MobiDB-lite"/>
    </source>
</evidence>
<dbReference type="AlphaFoldDB" id="A0A8H6K2V2"/>
<dbReference type="Proteomes" id="UP000639643">
    <property type="component" value="Unassembled WGS sequence"/>
</dbReference>
<sequence>MRTKHSPFIDARQNSRCDGPSAPPDALDRRKHGGEDPANPTIEDKRRGVFKPSLYPSVPGDFYGPAWHDGASKRRRTGTTLYQVSPGKVSAGPLMLSLVLRHEDES</sequence>
<name>A0A8H6K2V2_9PEZI</name>
<organism evidence="2 3">
    <name type="scientific">Colletotrichum musicola</name>
    <dbReference type="NCBI Taxonomy" id="2175873"/>
    <lineage>
        <taxon>Eukaryota</taxon>
        <taxon>Fungi</taxon>
        <taxon>Dikarya</taxon>
        <taxon>Ascomycota</taxon>
        <taxon>Pezizomycotina</taxon>
        <taxon>Sordariomycetes</taxon>
        <taxon>Hypocreomycetidae</taxon>
        <taxon>Glomerellales</taxon>
        <taxon>Glomerellaceae</taxon>
        <taxon>Colletotrichum</taxon>
        <taxon>Colletotrichum orchidearum species complex</taxon>
    </lineage>
</organism>
<protein>
    <submittedName>
        <fullName evidence="2">Uncharacterized protein</fullName>
    </submittedName>
</protein>
<evidence type="ECO:0000313" key="3">
    <source>
        <dbReference type="Proteomes" id="UP000639643"/>
    </source>
</evidence>
<reference evidence="2" key="1">
    <citation type="journal article" date="2020" name="Phytopathology">
        <title>Genome Sequence Resources of Colletotrichum truncatum, C. plurivorum, C. musicola, and C. sojae: Four Species Pathogenic to Soybean (Glycine max).</title>
        <authorList>
            <person name="Rogerio F."/>
            <person name="Boufleur T.R."/>
            <person name="Ciampi-Guillardi M."/>
            <person name="Sukno S.A."/>
            <person name="Thon M.R."/>
            <person name="Massola Junior N.S."/>
            <person name="Baroncelli R."/>
        </authorList>
    </citation>
    <scope>NUCLEOTIDE SEQUENCE</scope>
    <source>
        <strain evidence="2">LFN0074</strain>
    </source>
</reference>